<sequence length="270" mass="29423">MRTHQQGPVGRVARSGNGTWSRVAYMRYYNGGDVCQLYDAHEESGQGMPSSLILRLLKQIANALYFTSTCGVLHADLHDGNILIHHNRALGGRSDFYIADFGAAERGALTERMSSYTDDVDHLSLDLKKWLYAGPIVEERDVLWQYLDAVVHKVLVDIAGKPVDHLPDLKPLIDVLQDAPAGTPETLPVGCDPEPEDACAPLYHASEQDALCAFGVAGPWHLAQVSIDRSTGHLSVVRVSPETHDNAANPPLNWTGSGGTLDYSDEKATL</sequence>
<evidence type="ECO:0000259" key="2">
    <source>
        <dbReference type="PROSITE" id="PS50011"/>
    </source>
</evidence>
<comment type="caution">
    <text evidence="3">The sequence shown here is derived from an EMBL/GenBank/DDBJ whole genome shotgun (WGS) entry which is preliminary data.</text>
</comment>
<evidence type="ECO:0000256" key="1">
    <source>
        <dbReference type="SAM" id="MobiDB-lite"/>
    </source>
</evidence>
<feature type="domain" description="Protein kinase" evidence="2">
    <location>
        <begin position="1"/>
        <end position="270"/>
    </location>
</feature>
<evidence type="ECO:0000313" key="4">
    <source>
        <dbReference type="Proteomes" id="UP001600888"/>
    </source>
</evidence>
<dbReference type="SUPFAM" id="SSF56112">
    <property type="entry name" value="Protein kinase-like (PK-like)"/>
    <property type="match status" value="1"/>
</dbReference>
<reference evidence="3 4" key="1">
    <citation type="submission" date="2024-03" db="EMBL/GenBank/DDBJ databases">
        <title>A high-quality draft genome sequence of Diaporthe vaccinii, a causative agent of upright dieback and viscid rot disease in cranberry plants.</title>
        <authorList>
            <person name="Sarrasin M."/>
            <person name="Lang B.F."/>
            <person name="Burger G."/>
        </authorList>
    </citation>
    <scope>NUCLEOTIDE SEQUENCE [LARGE SCALE GENOMIC DNA]</scope>
    <source>
        <strain evidence="3 4">IS7</strain>
    </source>
</reference>
<feature type="region of interest" description="Disordered" evidence="1">
    <location>
        <begin position="242"/>
        <end position="270"/>
    </location>
</feature>
<gene>
    <name evidence="3" type="ORF">FJTKL_12194</name>
</gene>
<dbReference type="InterPro" id="IPR011009">
    <property type="entry name" value="Kinase-like_dom_sf"/>
</dbReference>
<keyword evidence="4" id="KW-1185">Reference proteome</keyword>
<evidence type="ECO:0000313" key="3">
    <source>
        <dbReference type="EMBL" id="KAL2280882.1"/>
    </source>
</evidence>
<dbReference type="PROSITE" id="PS50011">
    <property type="entry name" value="PROTEIN_KINASE_DOM"/>
    <property type="match status" value="1"/>
</dbReference>
<dbReference type="Pfam" id="PF03109">
    <property type="entry name" value="ABC1"/>
    <property type="match status" value="1"/>
</dbReference>
<dbReference type="InterPro" id="IPR000719">
    <property type="entry name" value="Prot_kinase_dom"/>
</dbReference>
<dbReference type="Proteomes" id="UP001600888">
    <property type="component" value="Unassembled WGS sequence"/>
</dbReference>
<dbReference type="InterPro" id="IPR004147">
    <property type="entry name" value="ABC1_dom"/>
</dbReference>
<name>A0ABR4EEK5_9PEZI</name>
<accession>A0ABR4EEK5</accession>
<organism evidence="3 4">
    <name type="scientific">Diaporthe vaccinii</name>
    <dbReference type="NCBI Taxonomy" id="105482"/>
    <lineage>
        <taxon>Eukaryota</taxon>
        <taxon>Fungi</taxon>
        <taxon>Dikarya</taxon>
        <taxon>Ascomycota</taxon>
        <taxon>Pezizomycotina</taxon>
        <taxon>Sordariomycetes</taxon>
        <taxon>Sordariomycetidae</taxon>
        <taxon>Diaporthales</taxon>
        <taxon>Diaporthaceae</taxon>
        <taxon>Diaporthe</taxon>
        <taxon>Diaporthe eres species complex</taxon>
    </lineage>
</organism>
<proteinExistence type="predicted"/>
<dbReference type="Gene3D" id="1.10.510.10">
    <property type="entry name" value="Transferase(Phosphotransferase) domain 1"/>
    <property type="match status" value="1"/>
</dbReference>
<protein>
    <recommendedName>
        <fullName evidence="2">Protein kinase domain-containing protein</fullName>
    </recommendedName>
</protein>
<dbReference type="EMBL" id="JBAWTH010000062">
    <property type="protein sequence ID" value="KAL2280882.1"/>
    <property type="molecule type" value="Genomic_DNA"/>
</dbReference>